<dbReference type="AlphaFoldDB" id="A0A9E7G3F2"/>
<dbReference type="Pfam" id="PF03470">
    <property type="entry name" value="zf-XS"/>
    <property type="match status" value="1"/>
</dbReference>
<dbReference type="OrthoDB" id="1892195at2759"/>
<dbReference type="Pfam" id="PF03468">
    <property type="entry name" value="XS"/>
    <property type="match status" value="1"/>
</dbReference>
<evidence type="ECO:0000256" key="3">
    <source>
        <dbReference type="SAM" id="Coils"/>
    </source>
</evidence>
<dbReference type="GO" id="GO:0080188">
    <property type="term" value="P:gene silencing by siRNA-directed DNA methylation"/>
    <property type="evidence" value="ECO:0007669"/>
    <property type="project" value="InterPro"/>
</dbReference>
<dbReference type="PANTHER" id="PTHR21596:SF3">
    <property type="entry name" value="FACTOR OF DNA METHYLATION 1-RELATED"/>
    <property type="match status" value="1"/>
</dbReference>
<feature type="domain" description="Zinc finger-XS" evidence="6">
    <location>
        <begin position="41"/>
        <end position="82"/>
    </location>
</feature>
<protein>
    <submittedName>
        <fullName evidence="7">XH domain</fullName>
    </submittedName>
</protein>
<dbReference type="PANTHER" id="PTHR21596">
    <property type="entry name" value="RIBONUCLEASE P SUBUNIT P38"/>
    <property type="match status" value="1"/>
</dbReference>
<evidence type="ECO:0000256" key="1">
    <source>
        <dbReference type="ARBA" id="ARBA00023054"/>
    </source>
</evidence>
<reference evidence="7" key="1">
    <citation type="submission" date="2022-05" db="EMBL/GenBank/DDBJ databases">
        <title>The Musa troglodytarum L. genome provides insights into the mechanism of non-climacteric behaviour and enrichment of carotenoids.</title>
        <authorList>
            <person name="Wang J."/>
        </authorList>
    </citation>
    <scope>NUCLEOTIDE SEQUENCE</scope>
    <source>
        <tissue evidence="7">Leaf</tissue>
    </source>
</reference>
<proteinExistence type="predicted"/>
<evidence type="ECO:0000313" key="7">
    <source>
        <dbReference type="EMBL" id="URE07330.1"/>
    </source>
</evidence>
<accession>A0A9E7G3F2</accession>
<evidence type="ECO:0000256" key="2">
    <source>
        <dbReference type="ARBA" id="ARBA00023158"/>
    </source>
</evidence>
<dbReference type="CDD" id="cd12266">
    <property type="entry name" value="RRM_like_XS"/>
    <property type="match status" value="1"/>
</dbReference>
<keyword evidence="1 3" id="KW-0175">Coiled coil</keyword>
<feature type="domain" description="XS" evidence="4">
    <location>
        <begin position="112"/>
        <end position="220"/>
    </location>
</feature>
<name>A0A9E7G3F2_9LILI</name>
<dbReference type="Proteomes" id="UP001055439">
    <property type="component" value="Chromosome 5"/>
</dbReference>
<dbReference type="InterPro" id="IPR038588">
    <property type="entry name" value="XS_domain_sf"/>
</dbReference>
<sequence>MDQSSASEISESEIDAYEEKIYRCFEAGQYKVRKTDNRCRCPFCAGKKKTEYACRELLKHATALGASKTRSGKVKAKHRALAKYLSKDVAGNAASSTRPRDLQPSSSRSQSEELFVWPWMGVVANIPTEFKNGRYVGESGSRLKQQLSPFNPLKVHPLWNFRGHTGYAVVDFANDWTGFRDAMAFENHFEADRRGKRDWLEGRFRSSKIYGWVARAGDYTSAGPAGDHLRKNGDLKSVGDLAAEESGRADRLVANLASQIEVKSKHLRELECKYNETSLSLDTMMEQRDLLLQSYNEEIQRMQQLARHNSRRVLAENESLRSELDSKRRELEARGKQLEKLVAQNEIDTRKLAEEKRKNAAKKSLLQLAAMEQKKADEEVLRLLEDQKREKEAALNKILQLEKQLDQKQKLELEIQQLKGQLQIMKHMEEEEEEEGDATAREKISDMKEQLQEKMEEMEDLEALNQALFVKERMSNDELQEARKELIHGLPELLGGRALIGIKRMGELDDKPFLPACRQRFPRDDAGFRAAMHCSKWQDELKNPDWHPFKIVTVDGKPQELVEEDDEKLRSLKEELGDEVHRAVTTALLEMNEYNPSGRYPVAELWNFKEARKATLKEVIRYVLKQWKTAKRKR</sequence>
<dbReference type="InterPro" id="IPR045177">
    <property type="entry name" value="FDM1-5/IDN2"/>
</dbReference>
<organism evidence="7 8">
    <name type="scientific">Musa troglodytarum</name>
    <name type="common">fe'i banana</name>
    <dbReference type="NCBI Taxonomy" id="320322"/>
    <lineage>
        <taxon>Eukaryota</taxon>
        <taxon>Viridiplantae</taxon>
        <taxon>Streptophyta</taxon>
        <taxon>Embryophyta</taxon>
        <taxon>Tracheophyta</taxon>
        <taxon>Spermatophyta</taxon>
        <taxon>Magnoliopsida</taxon>
        <taxon>Liliopsida</taxon>
        <taxon>Zingiberales</taxon>
        <taxon>Musaceae</taxon>
        <taxon>Musa</taxon>
    </lineage>
</organism>
<feature type="domain" description="Factor of DNA methylation 1-5/IDN2" evidence="5">
    <location>
        <begin position="503"/>
        <end position="633"/>
    </location>
</feature>
<dbReference type="InterPro" id="IPR005380">
    <property type="entry name" value="XS_domain"/>
</dbReference>
<evidence type="ECO:0000259" key="4">
    <source>
        <dbReference type="Pfam" id="PF03468"/>
    </source>
</evidence>
<dbReference type="Pfam" id="PF03469">
    <property type="entry name" value="XH"/>
    <property type="match status" value="1"/>
</dbReference>
<dbReference type="Gene3D" id="3.30.70.2890">
    <property type="entry name" value="XS domain"/>
    <property type="match status" value="1"/>
</dbReference>
<keyword evidence="2" id="KW-0943">RNA-mediated gene silencing</keyword>
<dbReference type="InterPro" id="IPR005381">
    <property type="entry name" value="Znf-XS_domain"/>
</dbReference>
<evidence type="ECO:0000313" key="8">
    <source>
        <dbReference type="Proteomes" id="UP001055439"/>
    </source>
</evidence>
<evidence type="ECO:0000259" key="5">
    <source>
        <dbReference type="Pfam" id="PF03469"/>
    </source>
</evidence>
<evidence type="ECO:0000259" key="6">
    <source>
        <dbReference type="Pfam" id="PF03470"/>
    </source>
</evidence>
<keyword evidence="8" id="KW-1185">Reference proteome</keyword>
<feature type="coiled-coil region" evidence="3">
    <location>
        <begin position="253"/>
        <end position="471"/>
    </location>
</feature>
<dbReference type="EMBL" id="CP097507">
    <property type="protein sequence ID" value="URE07330.1"/>
    <property type="molecule type" value="Genomic_DNA"/>
</dbReference>
<dbReference type="InterPro" id="IPR005379">
    <property type="entry name" value="FDM1-5/IDN2_XH"/>
</dbReference>
<gene>
    <name evidence="7" type="ORF">MUK42_19274</name>
</gene>